<sequence length="183" mass="21452">MELIKQMVRSVIKTYLKLGVILFLSLGFQNGYSQKVTSLDKEQHLVINSVFKYSPEKQIRLNKKTLEYESWMDFIRTSDFEDLEIIGYCSINDPEFEQEFKDFKNEMLNLETKKINSKELDSKLKVKKTSGKNVSAISEPMIINEYSFQFIKSFYGKALNVQKKNDQGNWDYACGIYFPTDLQ</sequence>
<proteinExistence type="predicted"/>
<accession>A0A4Y9QTV5</accession>
<protein>
    <submittedName>
        <fullName evidence="1">Uncharacterized protein</fullName>
    </submittedName>
</protein>
<organism evidence="1 2">
    <name type="scientific">Algoriphagus kandeliae</name>
    <dbReference type="NCBI Taxonomy" id="2562278"/>
    <lineage>
        <taxon>Bacteria</taxon>
        <taxon>Pseudomonadati</taxon>
        <taxon>Bacteroidota</taxon>
        <taxon>Cytophagia</taxon>
        <taxon>Cytophagales</taxon>
        <taxon>Cyclobacteriaceae</taxon>
        <taxon>Algoriphagus</taxon>
    </lineage>
</organism>
<evidence type="ECO:0000313" key="2">
    <source>
        <dbReference type="Proteomes" id="UP000297647"/>
    </source>
</evidence>
<reference evidence="1 2" key="1">
    <citation type="submission" date="2019-03" db="EMBL/GenBank/DDBJ databases">
        <title>Algoriphagus sp. nov, a new strain isolated from root system soil of mangrove plant Kandelia.</title>
        <authorList>
            <person name="Yin Q."/>
            <person name="Wang K."/>
            <person name="Song Z."/>
        </authorList>
    </citation>
    <scope>NUCLEOTIDE SEQUENCE [LARGE SCALE GENOMIC DNA]</scope>
    <source>
        <strain evidence="1 2">XY-J91</strain>
    </source>
</reference>
<dbReference type="Proteomes" id="UP000297647">
    <property type="component" value="Unassembled WGS sequence"/>
</dbReference>
<gene>
    <name evidence="1" type="ORF">E4S40_06815</name>
</gene>
<dbReference type="EMBL" id="SPSB01000002">
    <property type="protein sequence ID" value="TFV95929.1"/>
    <property type="molecule type" value="Genomic_DNA"/>
</dbReference>
<name>A0A4Y9QTV5_9BACT</name>
<evidence type="ECO:0000313" key="1">
    <source>
        <dbReference type="EMBL" id="TFV95929.1"/>
    </source>
</evidence>
<keyword evidence="2" id="KW-1185">Reference proteome</keyword>
<dbReference type="AlphaFoldDB" id="A0A4Y9QTV5"/>
<comment type="caution">
    <text evidence="1">The sequence shown here is derived from an EMBL/GenBank/DDBJ whole genome shotgun (WGS) entry which is preliminary data.</text>
</comment>